<proteinExistence type="predicted"/>
<sequence length="156" mass="16950">MAGDRIDNLTEAKRLQKEHREQDVIQFLPSVASFGNVRHGVTGVGLDGIEADFATLRQAEGDLARLHDDLLAHLRDAADLTGPLGDGTSPVTGPMRKAFLDRADLEGGVQTALLDYMEELISVRTAILQTLATYEGVENDTVDQLRTHAGQLEELS</sequence>
<dbReference type="RefSeq" id="WP_184810545.1">
    <property type="nucleotide sequence ID" value="NZ_JACHJQ010000003.1"/>
</dbReference>
<protein>
    <submittedName>
        <fullName evidence="1">Uncharacterized protein</fullName>
    </submittedName>
</protein>
<comment type="caution">
    <text evidence="1">The sequence shown here is derived from an EMBL/GenBank/DDBJ whole genome shotgun (WGS) entry which is preliminary data.</text>
</comment>
<reference evidence="1 2" key="1">
    <citation type="submission" date="2020-08" db="EMBL/GenBank/DDBJ databases">
        <title>Genomic Encyclopedia of Type Strains, Phase III (KMG-III): the genomes of soil and plant-associated and newly described type strains.</title>
        <authorList>
            <person name="Whitman W."/>
        </authorList>
    </citation>
    <scope>NUCLEOTIDE SEQUENCE [LARGE SCALE GENOMIC DNA]</scope>
    <source>
        <strain evidence="1 2">CECT 8960</strain>
    </source>
</reference>
<keyword evidence="2" id="KW-1185">Reference proteome</keyword>
<gene>
    <name evidence="1" type="ORF">FHR82_002534</name>
</gene>
<dbReference type="EMBL" id="JACHJQ010000003">
    <property type="protein sequence ID" value="MBB4906314.1"/>
    <property type="molecule type" value="Genomic_DNA"/>
</dbReference>
<organism evidence="1 2">
    <name type="scientific">Actinophytocola algeriensis</name>
    <dbReference type="NCBI Taxonomy" id="1768010"/>
    <lineage>
        <taxon>Bacteria</taxon>
        <taxon>Bacillati</taxon>
        <taxon>Actinomycetota</taxon>
        <taxon>Actinomycetes</taxon>
        <taxon>Pseudonocardiales</taxon>
        <taxon>Pseudonocardiaceae</taxon>
    </lineage>
</organism>
<evidence type="ECO:0000313" key="2">
    <source>
        <dbReference type="Proteomes" id="UP000520767"/>
    </source>
</evidence>
<name>A0A7W7VDP8_9PSEU</name>
<accession>A0A7W7VDP8</accession>
<dbReference type="Proteomes" id="UP000520767">
    <property type="component" value="Unassembled WGS sequence"/>
</dbReference>
<evidence type="ECO:0000313" key="1">
    <source>
        <dbReference type="EMBL" id="MBB4906314.1"/>
    </source>
</evidence>
<dbReference type="AlphaFoldDB" id="A0A7W7VDP8"/>